<dbReference type="EMBL" id="CADCTW010000086">
    <property type="protein sequence ID" value="CAA9316372.1"/>
    <property type="molecule type" value="Genomic_DNA"/>
</dbReference>
<accession>A0A6J4KW24</accession>
<feature type="region of interest" description="Disordered" evidence="1">
    <location>
        <begin position="1"/>
        <end position="42"/>
    </location>
</feature>
<reference evidence="2" key="1">
    <citation type="submission" date="2020-02" db="EMBL/GenBank/DDBJ databases">
        <authorList>
            <person name="Meier V. D."/>
        </authorList>
    </citation>
    <scope>NUCLEOTIDE SEQUENCE</scope>
    <source>
        <strain evidence="2">AVDCRST_MAG68</strain>
    </source>
</reference>
<gene>
    <name evidence="2" type="ORF">AVDCRST_MAG68-1583</name>
</gene>
<sequence length="69" mass="7396">MERGDLDGLVWSLGEPGRPLPGGSPDDEHDILGPTHGGAPTPLLSEAVQRALAREEPRLRRGTVEYLIA</sequence>
<evidence type="ECO:0000256" key="1">
    <source>
        <dbReference type="SAM" id="MobiDB-lite"/>
    </source>
</evidence>
<proteinExistence type="predicted"/>
<evidence type="ECO:0000313" key="2">
    <source>
        <dbReference type="EMBL" id="CAA9316372.1"/>
    </source>
</evidence>
<protein>
    <submittedName>
        <fullName evidence="2">Uncharacterized protein</fullName>
    </submittedName>
</protein>
<organism evidence="2">
    <name type="scientific">uncultured Gemmatimonadota bacterium</name>
    <dbReference type="NCBI Taxonomy" id="203437"/>
    <lineage>
        <taxon>Bacteria</taxon>
        <taxon>Pseudomonadati</taxon>
        <taxon>Gemmatimonadota</taxon>
        <taxon>environmental samples</taxon>
    </lineage>
</organism>
<name>A0A6J4KW24_9BACT</name>
<dbReference type="AlphaFoldDB" id="A0A6J4KW24"/>